<protein>
    <recommendedName>
        <fullName evidence="3">Phage tail protein (Tail_P2_I)</fullName>
    </recommendedName>
</protein>
<sequence length="544" mass="58076">MNGSSGYLRYLPPVLWEEDERADPSAFSLGAVLRIFEKILTGIDDDVPIALDDRVHPPITDEIARLDGLCALWKTPERFLPWLASWVAVEFPTLQGEQVWDEYQRRKVTAEIAGAYGRRGIRAGLDTFLGLFAVGRTRPRVALDDGSRVLVAMPGSPAPVAALVTRGPARTPSGDWIEGLMRPWCVAAGAGGVFFVGDSGVPPNAGLPLRSRVWRLSSAGHLDLAGTPPTPRPLVPDTPLTSVVAVAVRPAQDARPETLYVLDRSRKLLAVPAPYTAARATEVTTLASGLSRWPVAMDVDSGGDLLVLDRGNVPGNPSRPQIITVHPDPVTVTPTSLRTVVEPLSLHVQPGGWLIVGDAGDPSGSGAAAGNLVRVDRGGPSGWSETPLLPPSNPLVAPTAVTTVDETRLHVLDAGLAPFWPSSADPFVLDVAEPAVVHRVDLGATPTTTQHTESGRLVNPTGMATDGELLICCDPGQNDVARIEPFWSRLRPFELSVVIHFTNSRLPSDPDERRQALDQAVGNVRAIVEQNKPAHARATLVTAI</sequence>
<name>A0ABW3FNM9_9PSEU</name>
<evidence type="ECO:0000313" key="2">
    <source>
        <dbReference type="Proteomes" id="UP001597018"/>
    </source>
</evidence>
<dbReference type="Gene3D" id="2.120.10.30">
    <property type="entry name" value="TolB, C-terminal domain"/>
    <property type="match status" value="1"/>
</dbReference>
<dbReference type="RefSeq" id="WP_345600879.1">
    <property type="nucleotide sequence ID" value="NZ_BAABLT010000020.1"/>
</dbReference>
<organism evidence="1 2">
    <name type="scientific">Saccharopolyspora rosea</name>
    <dbReference type="NCBI Taxonomy" id="524884"/>
    <lineage>
        <taxon>Bacteria</taxon>
        <taxon>Bacillati</taxon>
        <taxon>Actinomycetota</taxon>
        <taxon>Actinomycetes</taxon>
        <taxon>Pseudonocardiales</taxon>
        <taxon>Pseudonocardiaceae</taxon>
        <taxon>Saccharopolyspora</taxon>
    </lineage>
</organism>
<evidence type="ECO:0000313" key="1">
    <source>
        <dbReference type="EMBL" id="MFD0920109.1"/>
    </source>
</evidence>
<accession>A0ABW3FNM9</accession>
<proteinExistence type="predicted"/>
<dbReference type="Proteomes" id="UP001597018">
    <property type="component" value="Unassembled WGS sequence"/>
</dbReference>
<reference evidence="2" key="1">
    <citation type="journal article" date="2019" name="Int. J. Syst. Evol. Microbiol.">
        <title>The Global Catalogue of Microorganisms (GCM) 10K type strain sequencing project: providing services to taxonomists for standard genome sequencing and annotation.</title>
        <authorList>
            <consortium name="The Broad Institute Genomics Platform"/>
            <consortium name="The Broad Institute Genome Sequencing Center for Infectious Disease"/>
            <person name="Wu L."/>
            <person name="Ma J."/>
        </authorList>
    </citation>
    <scope>NUCLEOTIDE SEQUENCE [LARGE SCALE GENOMIC DNA]</scope>
    <source>
        <strain evidence="2">CCUG 56401</strain>
    </source>
</reference>
<dbReference type="InterPro" id="IPR011042">
    <property type="entry name" value="6-blade_b-propeller_TolB-like"/>
</dbReference>
<gene>
    <name evidence="1" type="ORF">ACFQ16_10185</name>
</gene>
<dbReference type="SUPFAM" id="SSF101898">
    <property type="entry name" value="NHL repeat"/>
    <property type="match status" value="1"/>
</dbReference>
<dbReference type="EMBL" id="JBHTIW010000005">
    <property type="protein sequence ID" value="MFD0920109.1"/>
    <property type="molecule type" value="Genomic_DNA"/>
</dbReference>
<evidence type="ECO:0008006" key="3">
    <source>
        <dbReference type="Google" id="ProtNLM"/>
    </source>
</evidence>
<keyword evidence="2" id="KW-1185">Reference proteome</keyword>
<comment type="caution">
    <text evidence="1">The sequence shown here is derived from an EMBL/GenBank/DDBJ whole genome shotgun (WGS) entry which is preliminary data.</text>
</comment>